<evidence type="ECO:0000313" key="1">
    <source>
        <dbReference type="EMBL" id="KAJ4720091.1"/>
    </source>
</evidence>
<accession>A0ACC1Y9H5</accession>
<organism evidence="1 2">
    <name type="scientific">Melia azedarach</name>
    <name type="common">Chinaberry tree</name>
    <dbReference type="NCBI Taxonomy" id="155640"/>
    <lineage>
        <taxon>Eukaryota</taxon>
        <taxon>Viridiplantae</taxon>
        <taxon>Streptophyta</taxon>
        <taxon>Embryophyta</taxon>
        <taxon>Tracheophyta</taxon>
        <taxon>Spermatophyta</taxon>
        <taxon>Magnoliopsida</taxon>
        <taxon>eudicotyledons</taxon>
        <taxon>Gunneridae</taxon>
        <taxon>Pentapetalae</taxon>
        <taxon>rosids</taxon>
        <taxon>malvids</taxon>
        <taxon>Sapindales</taxon>
        <taxon>Meliaceae</taxon>
        <taxon>Melia</taxon>
    </lineage>
</organism>
<comment type="caution">
    <text evidence="1">The sequence shown here is derived from an EMBL/GenBank/DDBJ whole genome shotgun (WGS) entry which is preliminary data.</text>
</comment>
<dbReference type="Proteomes" id="UP001164539">
    <property type="component" value="Chromosome 4"/>
</dbReference>
<sequence length="375" mass="40254">MPCAVAVPSSPIFSPSRIPSILRTPSSSPRIHGPALAPPPPQTASSTSVTAAEAVPPTSTLSFSIQHGKKDGSSSVLKRKRPARLNIPLTGPSGLGLKMTPRGDERSDEVEVEGEGYSVYCKRGRRGCVMEDRYAAVVSLDGDRSQAFFGVFDGHGGAKAAEFAAKNLDKNIMAEVSSSKCEQEGVKNAIKNGYLTTDAQFLKENLGGGVCCVTAFIQKGNVVVSNAGDCRAVMSRGGAVEALTSDHQPSRKDERDRIEALGGYVDCYHGVWRIQGSLAVSRGIGDRHFKQWVTAEPETKIFKIRPDCEFLILASDGLWDKVSNQEAVDLVRPLCVGVDKPEPFFACKKLADLSLTRGSMDDISVMIIQLAHFAL</sequence>
<protein>
    <submittedName>
        <fullName evidence="1">Protein phosphatase 2C family protein</fullName>
    </submittedName>
</protein>
<gene>
    <name evidence="1" type="ORF">OWV82_007972</name>
</gene>
<reference evidence="1 2" key="1">
    <citation type="journal article" date="2023" name="Science">
        <title>Complex scaffold remodeling in plant triterpene biosynthesis.</title>
        <authorList>
            <person name="De La Pena R."/>
            <person name="Hodgson H."/>
            <person name="Liu J.C."/>
            <person name="Stephenson M.J."/>
            <person name="Martin A.C."/>
            <person name="Owen C."/>
            <person name="Harkess A."/>
            <person name="Leebens-Mack J."/>
            <person name="Jimenez L.E."/>
            <person name="Osbourn A."/>
            <person name="Sattely E.S."/>
        </authorList>
    </citation>
    <scope>NUCLEOTIDE SEQUENCE [LARGE SCALE GENOMIC DNA]</scope>
    <source>
        <strain evidence="2">cv. JPN11</strain>
        <tissue evidence="1">Leaf</tissue>
    </source>
</reference>
<keyword evidence="2" id="KW-1185">Reference proteome</keyword>
<name>A0ACC1Y9H5_MELAZ</name>
<proteinExistence type="predicted"/>
<dbReference type="EMBL" id="CM051397">
    <property type="protein sequence ID" value="KAJ4720091.1"/>
    <property type="molecule type" value="Genomic_DNA"/>
</dbReference>
<evidence type="ECO:0000313" key="2">
    <source>
        <dbReference type="Proteomes" id="UP001164539"/>
    </source>
</evidence>